<accession>A0A9X2DAS9</accession>
<feature type="region of interest" description="Disordered" evidence="1">
    <location>
        <begin position="89"/>
        <end position="116"/>
    </location>
</feature>
<dbReference type="Proteomes" id="UP001139485">
    <property type="component" value="Unassembled WGS sequence"/>
</dbReference>
<evidence type="ECO:0000256" key="1">
    <source>
        <dbReference type="SAM" id="MobiDB-lite"/>
    </source>
</evidence>
<comment type="caution">
    <text evidence="2">The sequence shown here is derived from an EMBL/GenBank/DDBJ whole genome shotgun (WGS) entry which is preliminary data.</text>
</comment>
<gene>
    <name evidence="2" type="ORF">M8330_16930</name>
</gene>
<evidence type="ECO:0000313" key="3">
    <source>
        <dbReference type="Proteomes" id="UP001139485"/>
    </source>
</evidence>
<dbReference type="EMBL" id="JAMOIL010000026">
    <property type="protein sequence ID" value="MCM0621977.1"/>
    <property type="molecule type" value="Genomic_DNA"/>
</dbReference>
<proteinExistence type="predicted"/>
<dbReference type="RefSeq" id="WP_250057708.1">
    <property type="nucleotide sequence ID" value="NZ_JAMJPH010000039.1"/>
</dbReference>
<sequence length="132" mass="14767">MELIAVTMPVDLLGEHSDPAHPLDPATGADFVLRHSETALGRGLEPGEVVMLVDPEGEYHTATVLDLRFELEDTVYVLRRDARVPPEQVRDRMLHVAPRAPEEGSPPGPDDERSVVDLLGELRRRWAERDDD</sequence>
<reference evidence="2" key="1">
    <citation type="submission" date="2022-05" db="EMBL/GenBank/DDBJ databases">
        <authorList>
            <person name="Tuo L."/>
        </authorList>
    </citation>
    <scope>NUCLEOTIDE SEQUENCE</scope>
    <source>
        <strain evidence="2">BSK12Z-4</strain>
    </source>
</reference>
<protein>
    <submittedName>
        <fullName evidence="2">Uncharacterized protein</fullName>
    </submittedName>
</protein>
<dbReference type="AlphaFoldDB" id="A0A9X2DAS9"/>
<evidence type="ECO:0000313" key="2">
    <source>
        <dbReference type="EMBL" id="MCM0621977.1"/>
    </source>
</evidence>
<organism evidence="2 3">
    <name type="scientific">Nocardioides bruguierae</name>
    <dbReference type="NCBI Taxonomy" id="2945102"/>
    <lineage>
        <taxon>Bacteria</taxon>
        <taxon>Bacillati</taxon>
        <taxon>Actinomycetota</taxon>
        <taxon>Actinomycetes</taxon>
        <taxon>Propionibacteriales</taxon>
        <taxon>Nocardioidaceae</taxon>
        <taxon>Nocardioides</taxon>
    </lineage>
</organism>
<name>A0A9X2DAS9_9ACTN</name>
<keyword evidence="3" id="KW-1185">Reference proteome</keyword>